<reference evidence="1 2" key="1">
    <citation type="journal article" date="2012" name="Nature">
        <title>Repeated polyploidization of Gossypium genomes and the evolution of spinnable cotton fibres.</title>
        <authorList>
            <person name="Paterson A.H."/>
            <person name="Wendel J.F."/>
            <person name="Gundlach H."/>
            <person name="Guo H."/>
            <person name="Jenkins J."/>
            <person name="Jin D."/>
            <person name="Llewellyn D."/>
            <person name="Showmaker K.C."/>
            <person name="Shu S."/>
            <person name="Udall J."/>
            <person name="Yoo M.J."/>
            <person name="Byers R."/>
            <person name="Chen W."/>
            <person name="Doron-Faigenboim A."/>
            <person name="Duke M.V."/>
            <person name="Gong L."/>
            <person name="Grimwood J."/>
            <person name="Grover C."/>
            <person name="Grupp K."/>
            <person name="Hu G."/>
            <person name="Lee T.H."/>
            <person name="Li J."/>
            <person name="Lin L."/>
            <person name="Liu T."/>
            <person name="Marler B.S."/>
            <person name="Page J.T."/>
            <person name="Roberts A.W."/>
            <person name="Romanel E."/>
            <person name="Sanders W.S."/>
            <person name="Szadkowski E."/>
            <person name="Tan X."/>
            <person name="Tang H."/>
            <person name="Xu C."/>
            <person name="Wang J."/>
            <person name="Wang Z."/>
            <person name="Zhang D."/>
            <person name="Zhang L."/>
            <person name="Ashrafi H."/>
            <person name="Bedon F."/>
            <person name="Bowers J.E."/>
            <person name="Brubaker C.L."/>
            <person name="Chee P.W."/>
            <person name="Das S."/>
            <person name="Gingle A.R."/>
            <person name="Haigler C.H."/>
            <person name="Harker D."/>
            <person name="Hoffmann L.V."/>
            <person name="Hovav R."/>
            <person name="Jones D.C."/>
            <person name="Lemke C."/>
            <person name="Mansoor S."/>
            <person name="ur Rahman M."/>
            <person name="Rainville L.N."/>
            <person name="Rambani A."/>
            <person name="Reddy U.K."/>
            <person name="Rong J.K."/>
            <person name="Saranga Y."/>
            <person name="Scheffler B.E."/>
            <person name="Scheffler J.A."/>
            <person name="Stelly D.M."/>
            <person name="Triplett B.A."/>
            <person name="Van Deynze A."/>
            <person name="Vaslin M.F."/>
            <person name="Waghmare V.N."/>
            <person name="Walford S.A."/>
            <person name="Wright R.J."/>
            <person name="Zaki E.A."/>
            <person name="Zhang T."/>
            <person name="Dennis E.S."/>
            <person name="Mayer K.F."/>
            <person name="Peterson D.G."/>
            <person name="Rokhsar D.S."/>
            <person name="Wang X."/>
            <person name="Schmutz J."/>
        </authorList>
    </citation>
    <scope>NUCLEOTIDE SEQUENCE [LARGE SCALE GENOMIC DNA]</scope>
</reference>
<proteinExistence type="predicted"/>
<dbReference type="Proteomes" id="UP000032304">
    <property type="component" value="Chromosome 10"/>
</dbReference>
<accession>A0A0D2VEB5</accession>
<evidence type="ECO:0000313" key="1">
    <source>
        <dbReference type="EMBL" id="KJB68230.1"/>
    </source>
</evidence>
<sequence>MERTARDVGQSFIAWITVSSSTPHLGHFCSKSRLIEAIFTFCRENLVSLTPIKHPKLGHSLKCTSFPSFHSLLLWVFLFDCFLVLV</sequence>
<protein>
    <submittedName>
        <fullName evidence="1">Uncharacterized protein</fullName>
    </submittedName>
</protein>
<keyword evidence="2" id="KW-1185">Reference proteome</keyword>
<dbReference type="Gramene" id="KJB68230">
    <property type="protein sequence ID" value="KJB68230"/>
    <property type="gene ID" value="B456_010G233700"/>
</dbReference>
<gene>
    <name evidence="1" type="ORF">B456_010G233700</name>
</gene>
<evidence type="ECO:0000313" key="2">
    <source>
        <dbReference type="Proteomes" id="UP000032304"/>
    </source>
</evidence>
<dbReference type="EMBL" id="CM001749">
    <property type="protein sequence ID" value="KJB68230.1"/>
    <property type="molecule type" value="Genomic_DNA"/>
</dbReference>
<name>A0A0D2VEB5_GOSRA</name>
<dbReference type="AlphaFoldDB" id="A0A0D2VEB5"/>
<organism evidence="1 2">
    <name type="scientific">Gossypium raimondii</name>
    <name type="common">Peruvian cotton</name>
    <name type="synonym">Gossypium klotzschianum subsp. raimondii</name>
    <dbReference type="NCBI Taxonomy" id="29730"/>
    <lineage>
        <taxon>Eukaryota</taxon>
        <taxon>Viridiplantae</taxon>
        <taxon>Streptophyta</taxon>
        <taxon>Embryophyta</taxon>
        <taxon>Tracheophyta</taxon>
        <taxon>Spermatophyta</taxon>
        <taxon>Magnoliopsida</taxon>
        <taxon>eudicotyledons</taxon>
        <taxon>Gunneridae</taxon>
        <taxon>Pentapetalae</taxon>
        <taxon>rosids</taxon>
        <taxon>malvids</taxon>
        <taxon>Malvales</taxon>
        <taxon>Malvaceae</taxon>
        <taxon>Malvoideae</taxon>
        <taxon>Gossypium</taxon>
    </lineage>
</organism>